<reference evidence="12" key="2">
    <citation type="submission" date="2020-04" db="EMBL/GenBank/DDBJ databases">
        <authorList>
            <person name="Santos R.A.C."/>
            <person name="Steenwyk J.L."/>
            <person name="Rivero-Menendez O."/>
            <person name="Mead M.E."/>
            <person name="Silva L.P."/>
            <person name="Bastos R.W."/>
            <person name="Alastruey-Izquierdo A."/>
            <person name="Goldman G.H."/>
            <person name="Rokas A."/>
        </authorList>
    </citation>
    <scope>NUCLEOTIDE SEQUENCE</scope>
    <source>
        <strain evidence="12">CNM-CM6805</strain>
    </source>
</reference>
<evidence type="ECO:0000256" key="6">
    <source>
        <dbReference type="ARBA" id="ARBA00036267"/>
    </source>
</evidence>
<evidence type="ECO:0000256" key="3">
    <source>
        <dbReference type="ARBA" id="ARBA00022723"/>
    </source>
</evidence>
<dbReference type="FunFam" id="3.10.660.10:FF:000001">
    <property type="entry name" value="Diphthamide biosynthesis 3"/>
    <property type="match status" value="1"/>
</dbReference>
<dbReference type="PROSITE" id="PS51074">
    <property type="entry name" value="DPH_MB"/>
    <property type="match status" value="1"/>
</dbReference>
<evidence type="ECO:0000256" key="7">
    <source>
        <dbReference type="ARBA" id="ARBA00041070"/>
    </source>
</evidence>
<evidence type="ECO:0000256" key="10">
    <source>
        <dbReference type="SAM" id="MobiDB-lite"/>
    </source>
</evidence>
<dbReference type="GO" id="GO:0046872">
    <property type="term" value="F:metal ion binding"/>
    <property type="evidence" value="ECO:0007669"/>
    <property type="project" value="UniProtKB-KW"/>
</dbReference>
<reference evidence="12" key="1">
    <citation type="journal article" date="2020" name="bioRxiv">
        <title>Genomic and phenotypic heterogeneity of clinical isolates of the human pathogens Aspergillus fumigatus, Aspergillus lentulus and Aspergillus fumigatiaffinis.</title>
        <authorList>
            <person name="dos Santos R.A.C."/>
            <person name="Steenwyk J.L."/>
            <person name="Rivero-Menendez O."/>
            <person name="Mead M.E."/>
            <person name="Silva L.P."/>
            <person name="Bastos R.W."/>
            <person name="Alastruey-Izquierdo A."/>
            <person name="Goldman G.H."/>
            <person name="Rokas A."/>
        </authorList>
    </citation>
    <scope>NUCLEOTIDE SEQUENCE</scope>
    <source>
        <strain evidence="12">CNM-CM6805</strain>
    </source>
</reference>
<evidence type="ECO:0000259" key="11">
    <source>
        <dbReference type="PROSITE" id="PS51074"/>
    </source>
</evidence>
<dbReference type="PANTHER" id="PTHR21454:SF31">
    <property type="entry name" value="DIPHTHAMIDE BIOSYNTHESIS PROTEIN 3"/>
    <property type="match status" value="1"/>
</dbReference>
<keyword evidence="4" id="KW-0408">Iron</keyword>
<dbReference type="OrthoDB" id="66964at2759"/>
<dbReference type="InterPro" id="IPR036671">
    <property type="entry name" value="DPH_MB_sf"/>
</dbReference>
<comment type="catalytic activity">
    <reaction evidence="8">
        <text>2 [3Fe-4S](0)-[protein] + 2 Fe(2+)-[Dph3] + NADH = 2 [4Fe-4S](1+)-[protein] + 2 [Dph3] + NAD(+) + H(+)</text>
        <dbReference type="Rhea" id="RHEA:71239"/>
        <dbReference type="Rhea" id="RHEA-COMP:17997"/>
        <dbReference type="Rhea" id="RHEA-COMP:17998"/>
        <dbReference type="Rhea" id="RHEA-COMP:18001"/>
        <dbReference type="Rhea" id="RHEA-COMP:18002"/>
        <dbReference type="ChEBI" id="CHEBI:15378"/>
        <dbReference type="ChEBI" id="CHEBI:29033"/>
        <dbReference type="ChEBI" id="CHEBI:33723"/>
        <dbReference type="ChEBI" id="CHEBI:47402"/>
        <dbReference type="ChEBI" id="CHEBI:57540"/>
        <dbReference type="ChEBI" id="CHEBI:57945"/>
        <dbReference type="ChEBI" id="CHEBI:83228"/>
    </reaction>
</comment>
<dbReference type="Pfam" id="PF05207">
    <property type="entry name" value="Zn_ribbon_CSL"/>
    <property type="match status" value="1"/>
</dbReference>
<dbReference type="Proteomes" id="UP000653565">
    <property type="component" value="Unassembled WGS sequence"/>
</dbReference>
<feature type="region of interest" description="Disordered" evidence="10">
    <location>
        <begin position="171"/>
        <end position="194"/>
    </location>
</feature>
<dbReference type="AlphaFoldDB" id="A0A8H4GM70"/>
<sequence length="452" mass="49846">MIPPCDPVILENNPQFGKLYQHLTTNLLNADGSTRANDEQPARKAVLEELRGCRVRSASKKLKQQTLQQLAFDADSGLPDDYRDPLAVITLYLESSPSRLDLEDGDDHESAHAQALSLLASDIDAFYSIIPALVIPFSNALSSALEDLRAIANAGKSLDCAASAPAIPHTSTLPTRARVRTSRNQSKAKPQAPLASQLRERLQNLRQIQLAQIPAARARMAVTAAKVLEKRAEILKHTVVLLERVKHGALSRATKAKAEHLALVAQGVEAKLSIIKLDTTATLYTPEVVTALDRYRQHLRETRERLEQRQGKVLEELKGYEGVDSAEAHEPSARSNKGHFESGQMREISQRRIIVEFASAPKKTRSLNMADEALSIYDEIEIEDMTFDPNLQIYHYPCPCGDRFEIAIDDLRDGEDIAVCPSCSLMIRVIFEVSDLPKDGNQPAPGAVSVQA</sequence>
<dbReference type="InterPro" id="IPR007872">
    <property type="entry name" value="DPH_MB_dom"/>
</dbReference>
<feature type="coiled-coil region" evidence="9">
    <location>
        <begin position="289"/>
        <end position="316"/>
    </location>
</feature>
<keyword evidence="13" id="KW-1185">Reference proteome</keyword>
<dbReference type="SUPFAM" id="SSF144217">
    <property type="entry name" value="CSL zinc finger"/>
    <property type="match status" value="1"/>
</dbReference>
<evidence type="ECO:0000256" key="2">
    <source>
        <dbReference type="ARBA" id="ARBA00005156"/>
    </source>
</evidence>
<feature type="domain" description="DPH-type MB" evidence="11">
    <location>
        <begin position="376"/>
        <end position="432"/>
    </location>
</feature>
<dbReference type="Gene3D" id="3.10.660.10">
    <property type="entry name" value="DPH Zinc finger"/>
    <property type="match status" value="1"/>
</dbReference>
<evidence type="ECO:0000256" key="9">
    <source>
        <dbReference type="SAM" id="Coils"/>
    </source>
</evidence>
<keyword evidence="9" id="KW-0175">Coiled coil</keyword>
<dbReference type="GO" id="GO:0017183">
    <property type="term" value="P:protein histidyl modification to diphthamide"/>
    <property type="evidence" value="ECO:0007669"/>
    <property type="project" value="UniProtKB-UniPathway"/>
</dbReference>
<dbReference type="PANTHER" id="PTHR21454">
    <property type="entry name" value="DPH3 HOMOLOG-RELATED"/>
    <property type="match status" value="1"/>
</dbReference>
<comment type="cofactor">
    <cofactor evidence="1">
        <name>Fe(2+)</name>
        <dbReference type="ChEBI" id="CHEBI:29033"/>
    </cofactor>
</comment>
<dbReference type="UniPathway" id="UPA00559"/>
<organism evidence="12 13">
    <name type="scientific">Aspergillus fumigatiaffinis</name>
    <dbReference type="NCBI Taxonomy" id="340414"/>
    <lineage>
        <taxon>Eukaryota</taxon>
        <taxon>Fungi</taxon>
        <taxon>Dikarya</taxon>
        <taxon>Ascomycota</taxon>
        <taxon>Pezizomycotina</taxon>
        <taxon>Eurotiomycetes</taxon>
        <taxon>Eurotiomycetidae</taxon>
        <taxon>Eurotiales</taxon>
        <taxon>Aspergillaceae</taxon>
        <taxon>Aspergillus</taxon>
        <taxon>Aspergillus subgen. Fumigati</taxon>
    </lineage>
</organism>
<evidence type="ECO:0000256" key="4">
    <source>
        <dbReference type="ARBA" id="ARBA00023004"/>
    </source>
</evidence>
<protein>
    <recommendedName>
        <fullName evidence="7">Diphthamide biosynthesis protein 3</fullName>
    </recommendedName>
</protein>
<evidence type="ECO:0000313" key="12">
    <source>
        <dbReference type="EMBL" id="KAF4231490.1"/>
    </source>
</evidence>
<gene>
    <name evidence="12" type="ORF">CNMCM6805_000100</name>
</gene>
<comment type="caution">
    <text evidence="12">The sequence shown here is derived from an EMBL/GenBank/DDBJ whole genome shotgun (WGS) entry which is preliminary data.</text>
</comment>
<evidence type="ECO:0000256" key="1">
    <source>
        <dbReference type="ARBA" id="ARBA00001954"/>
    </source>
</evidence>
<accession>A0A8H4GM70</accession>
<evidence type="ECO:0000313" key="13">
    <source>
        <dbReference type="Proteomes" id="UP000653565"/>
    </source>
</evidence>
<evidence type="ECO:0000256" key="8">
    <source>
        <dbReference type="ARBA" id="ARBA00048125"/>
    </source>
</evidence>
<comment type="similarity">
    <text evidence="5">Belongs to the DPH3 family.</text>
</comment>
<keyword evidence="3" id="KW-0479">Metal-binding</keyword>
<proteinExistence type="inferred from homology"/>
<dbReference type="InterPro" id="IPR044248">
    <property type="entry name" value="DPH3/4-like"/>
</dbReference>
<name>A0A8H4GM70_9EURO</name>
<comment type="pathway">
    <text evidence="2">Protein modification; peptidyl-diphthamide biosynthesis.</text>
</comment>
<dbReference type="EMBL" id="JAAAPX010000102">
    <property type="protein sequence ID" value="KAF4231490.1"/>
    <property type="molecule type" value="Genomic_DNA"/>
</dbReference>
<comment type="catalytic activity">
    <reaction evidence="6">
        <text>[3Fe-4S](1+)-[protein] + Fe(2+)-[Dph3] = [3Fe-4S](0)-[protein] + Fe(3+)-[Dph3]</text>
        <dbReference type="Rhea" id="RHEA:71235"/>
        <dbReference type="Rhea" id="RHEA-COMP:17996"/>
        <dbReference type="Rhea" id="RHEA-COMP:17997"/>
        <dbReference type="Rhea" id="RHEA-COMP:18002"/>
        <dbReference type="Rhea" id="RHEA-COMP:18003"/>
        <dbReference type="ChEBI" id="CHEBI:29033"/>
        <dbReference type="ChEBI" id="CHEBI:29034"/>
        <dbReference type="ChEBI" id="CHEBI:33751"/>
        <dbReference type="ChEBI" id="CHEBI:47402"/>
        <dbReference type="ChEBI" id="CHEBI:83228"/>
    </reaction>
</comment>
<evidence type="ECO:0000256" key="5">
    <source>
        <dbReference type="ARBA" id="ARBA00024032"/>
    </source>
</evidence>